<keyword evidence="3" id="KW-1185">Reference proteome</keyword>
<keyword evidence="1" id="KW-0812">Transmembrane</keyword>
<sequence length="110" mass="12144">MLLLTWLLGVSRGDTWLFLPDLVEVRDVGACILRLWSLVVAPVFRELLCLSKCVLRVCFRMSLTLLVLRVVLLPLVGVLVALVGTDSLSQGVRCQTVVVAVCCTVRCQQC</sequence>
<reference evidence="2" key="1">
    <citation type="submission" date="2017-07" db="EMBL/GenBank/DDBJ databases">
        <title>Taro Niue Genome Assembly and Annotation.</title>
        <authorList>
            <person name="Atibalentja N."/>
            <person name="Keating K."/>
            <person name="Fields C.J."/>
        </authorList>
    </citation>
    <scope>NUCLEOTIDE SEQUENCE</scope>
    <source>
        <strain evidence="2">Niue_2</strain>
        <tissue evidence="2">Leaf</tissue>
    </source>
</reference>
<dbReference type="AlphaFoldDB" id="A0A843U5D7"/>
<name>A0A843U5D7_COLES</name>
<gene>
    <name evidence="2" type="ORF">Taro_009615</name>
</gene>
<keyword evidence="1" id="KW-0472">Membrane</keyword>
<protein>
    <submittedName>
        <fullName evidence="2">Uncharacterized protein</fullName>
    </submittedName>
</protein>
<evidence type="ECO:0000256" key="1">
    <source>
        <dbReference type="SAM" id="Phobius"/>
    </source>
</evidence>
<comment type="caution">
    <text evidence="2">The sequence shown here is derived from an EMBL/GenBank/DDBJ whole genome shotgun (WGS) entry which is preliminary data.</text>
</comment>
<feature type="transmembrane region" description="Helical" evidence="1">
    <location>
        <begin position="63"/>
        <end position="83"/>
    </location>
</feature>
<dbReference type="EMBL" id="NMUH01000337">
    <property type="protein sequence ID" value="MQL77210.1"/>
    <property type="molecule type" value="Genomic_DNA"/>
</dbReference>
<evidence type="ECO:0000313" key="3">
    <source>
        <dbReference type="Proteomes" id="UP000652761"/>
    </source>
</evidence>
<dbReference type="Proteomes" id="UP000652761">
    <property type="component" value="Unassembled WGS sequence"/>
</dbReference>
<keyword evidence="1" id="KW-1133">Transmembrane helix</keyword>
<accession>A0A843U5D7</accession>
<organism evidence="2 3">
    <name type="scientific">Colocasia esculenta</name>
    <name type="common">Wild taro</name>
    <name type="synonym">Arum esculentum</name>
    <dbReference type="NCBI Taxonomy" id="4460"/>
    <lineage>
        <taxon>Eukaryota</taxon>
        <taxon>Viridiplantae</taxon>
        <taxon>Streptophyta</taxon>
        <taxon>Embryophyta</taxon>
        <taxon>Tracheophyta</taxon>
        <taxon>Spermatophyta</taxon>
        <taxon>Magnoliopsida</taxon>
        <taxon>Liliopsida</taxon>
        <taxon>Araceae</taxon>
        <taxon>Aroideae</taxon>
        <taxon>Colocasieae</taxon>
        <taxon>Colocasia</taxon>
    </lineage>
</organism>
<proteinExistence type="predicted"/>
<evidence type="ECO:0000313" key="2">
    <source>
        <dbReference type="EMBL" id="MQL77210.1"/>
    </source>
</evidence>